<dbReference type="SUPFAM" id="SSF53335">
    <property type="entry name" value="S-adenosyl-L-methionine-dependent methyltransferases"/>
    <property type="match status" value="1"/>
</dbReference>
<keyword evidence="2" id="KW-1185">Reference proteome</keyword>
<dbReference type="PANTHER" id="PTHR43861">
    <property type="entry name" value="TRANS-ACONITATE 2-METHYLTRANSFERASE-RELATED"/>
    <property type="match status" value="1"/>
</dbReference>
<dbReference type="GO" id="GO:0032259">
    <property type="term" value="P:methylation"/>
    <property type="evidence" value="ECO:0007669"/>
    <property type="project" value="UniProtKB-KW"/>
</dbReference>
<evidence type="ECO:0000313" key="2">
    <source>
        <dbReference type="Proteomes" id="UP001596052"/>
    </source>
</evidence>
<comment type="caution">
    <text evidence="1">The sequence shown here is derived from an EMBL/GenBank/DDBJ whole genome shotgun (WGS) entry which is preliminary data.</text>
</comment>
<dbReference type="RefSeq" id="WP_377171074.1">
    <property type="nucleotide sequence ID" value="NZ_JBHSMQ010000011.1"/>
</dbReference>
<evidence type="ECO:0000313" key="1">
    <source>
        <dbReference type="EMBL" id="MFC5457595.1"/>
    </source>
</evidence>
<dbReference type="Proteomes" id="UP001596052">
    <property type="component" value="Unassembled WGS sequence"/>
</dbReference>
<dbReference type="GO" id="GO:0008168">
    <property type="term" value="F:methyltransferase activity"/>
    <property type="evidence" value="ECO:0007669"/>
    <property type="project" value="UniProtKB-KW"/>
</dbReference>
<sequence>MSSYRDILYRNYSASFEGQKALDVGMQHEQYEATYPALPADPGSSIVDLGCGKGEWIAWVASKGFTSLTGVDLSPSDLAIARSHGSGHVWVEENVISFLESHTEAFDLLHAKDIIEHFTKDEFIRFLTAARNALKPGGRLWMLTFNAQSPLSSVTRYGDFTHETGHTPSSLTQCLRACGFAAVLVSGLHYCSPSLGGRLRAMLGMLVYGCCRVLIQLRHGKGPLTPGIDRMTAMPDLLVEAVKS</sequence>
<name>A0ABW0KVP4_9BACT</name>
<dbReference type="CDD" id="cd02440">
    <property type="entry name" value="AdoMet_MTases"/>
    <property type="match status" value="1"/>
</dbReference>
<reference evidence="2" key="1">
    <citation type="journal article" date="2019" name="Int. J. Syst. Evol. Microbiol.">
        <title>The Global Catalogue of Microorganisms (GCM) 10K type strain sequencing project: providing services to taxonomists for standard genome sequencing and annotation.</title>
        <authorList>
            <consortium name="The Broad Institute Genomics Platform"/>
            <consortium name="The Broad Institute Genome Sequencing Center for Infectious Disease"/>
            <person name="Wu L."/>
            <person name="Ma J."/>
        </authorList>
    </citation>
    <scope>NUCLEOTIDE SEQUENCE [LARGE SCALE GENOMIC DNA]</scope>
    <source>
        <strain evidence="2">CGMCC 4.1469</strain>
    </source>
</reference>
<protein>
    <submittedName>
        <fullName evidence="1">Class I SAM-dependent DNA methyltransferase</fullName>
    </submittedName>
</protein>
<dbReference type="Gene3D" id="3.40.50.150">
    <property type="entry name" value="Vaccinia Virus protein VP39"/>
    <property type="match status" value="1"/>
</dbReference>
<keyword evidence="1" id="KW-0808">Transferase</keyword>
<proteinExistence type="predicted"/>
<dbReference type="InterPro" id="IPR029063">
    <property type="entry name" value="SAM-dependent_MTases_sf"/>
</dbReference>
<dbReference type="Pfam" id="PF13489">
    <property type="entry name" value="Methyltransf_23"/>
    <property type="match status" value="1"/>
</dbReference>
<gene>
    <name evidence="1" type="ORF">ACFQDI_22190</name>
</gene>
<organism evidence="1 2">
    <name type="scientific">Prosthecobacter fluviatilis</name>
    <dbReference type="NCBI Taxonomy" id="445931"/>
    <lineage>
        <taxon>Bacteria</taxon>
        <taxon>Pseudomonadati</taxon>
        <taxon>Verrucomicrobiota</taxon>
        <taxon>Verrucomicrobiia</taxon>
        <taxon>Verrucomicrobiales</taxon>
        <taxon>Verrucomicrobiaceae</taxon>
        <taxon>Prosthecobacter</taxon>
    </lineage>
</organism>
<dbReference type="EMBL" id="JBHSMQ010000011">
    <property type="protein sequence ID" value="MFC5457595.1"/>
    <property type="molecule type" value="Genomic_DNA"/>
</dbReference>
<accession>A0ABW0KVP4</accession>
<keyword evidence="1" id="KW-0489">Methyltransferase</keyword>